<name>A0A844ZL41_9SPHN</name>
<organism evidence="2 3">
    <name type="scientific">Alteraurantiacibacter aestuarii</name>
    <dbReference type="NCBI Taxonomy" id="650004"/>
    <lineage>
        <taxon>Bacteria</taxon>
        <taxon>Pseudomonadati</taxon>
        <taxon>Pseudomonadota</taxon>
        <taxon>Alphaproteobacteria</taxon>
        <taxon>Sphingomonadales</taxon>
        <taxon>Erythrobacteraceae</taxon>
        <taxon>Alteraurantiacibacter</taxon>
    </lineage>
</organism>
<keyword evidence="3" id="KW-1185">Reference proteome</keyword>
<dbReference type="Proteomes" id="UP000435243">
    <property type="component" value="Unassembled WGS sequence"/>
</dbReference>
<feature type="compositionally biased region" description="Acidic residues" evidence="1">
    <location>
        <begin position="30"/>
        <end position="49"/>
    </location>
</feature>
<evidence type="ECO:0000256" key="1">
    <source>
        <dbReference type="SAM" id="MobiDB-lite"/>
    </source>
</evidence>
<evidence type="ECO:0000313" key="3">
    <source>
        <dbReference type="Proteomes" id="UP000435243"/>
    </source>
</evidence>
<accession>A0A844ZL41</accession>
<comment type="caution">
    <text evidence="2">The sequence shown here is derived from an EMBL/GenBank/DDBJ whole genome shotgun (WGS) entry which is preliminary data.</text>
</comment>
<gene>
    <name evidence="2" type="ORF">GRI32_10400</name>
</gene>
<dbReference type="AlphaFoldDB" id="A0A844ZL41"/>
<dbReference type="EMBL" id="WTYY01000005">
    <property type="protein sequence ID" value="MXO89151.1"/>
    <property type="molecule type" value="Genomic_DNA"/>
</dbReference>
<evidence type="ECO:0000313" key="2">
    <source>
        <dbReference type="EMBL" id="MXO89151.1"/>
    </source>
</evidence>
<proteinExistence type="predicted"/>
<reference evidence="2 3" key="1">
    <citation type="submission" date="2019-12" db="EMBL/GenBank/DDBJ databases">
        <title>Genomic-based taxomic classification of the family Erythrobacteraceae.</title>
        <authorList>
            <person name="Xu L."/>
        </authorList>
    </citation>
    <scope>NUCLEOTIDE SEQUENCE [LARGE SCALE GENOMIC DNA]</scope>
    <source>
        <strain evidence="2 3">JCM 16339</strain>
    </source>
</reference>
<feature type="compositionally biased region" description="Low complexity" evidence="1">
    <location>
        <begin position="50"/>
        <end position="65"/>
    </location>
</feature>
<feature type="region of interest" description="Disordered" evidence="1">
    <location>
        <begin position="30"/>
        <end position="71"/>
    </location>
</feature>
<sequence>MAVALVLAAFLGAALGLIWQGSSFLLGGEEEQLTTQGVEDEGSDDEDAASSDATSDTTSDTGTSAKIPVSG</sequence>
<protein>
    <submittedName>
        <fullName evidence="2">Uncharacterized protein</fullName>
    </submittedName>
</protein>
<dbReference type="RefSeq" id="WP_160591980.1">
    <property type="nucleotide sequence ID" value="NZ_BAAAFP010000001.1"/>
</dbReference>